<evidence type="ECO:0000313" key="4">
    <source>
        <dbReference type="EMBL" id="EEF31201.1"/>
    </source>
</evidence>
<dbReference type="EMBL" id="EQ974260">
    <property type="protein sequence ID" value="EEF31201.1"/>
    <property type="molecule type" value="Genomic_DNA"/>
</dbReference>
<dbReference type="OrthoDB" id="1885109at2759"/>
<dbReference type="Proteomes" id="UP000008311">
    <property type="component" value="Unassembled WGS sequence"/>
</dbReference>
<dbReference type="PANTHER" id="PTHR31662:SF8">
    <property type="entry name" value="EXPRESSED PROTEIN"/>
    <property type="match status" value="1"/>
</dbReference>
<dbReference type="GO" id="GO:0005634">
    <property type="term" value="C:nucleus"/>
    <property type="evidence" value="ECO:0000318"/>
    <property type="project" value="GO_Central"/>
</dbReference>
<dbReference type="EMBL" id="OR233790">
    <property type="protein sequence ID" value="WZP32246.1"/>
    <property type="molecule type" value="mRNA"/>
</dbReference>
<evidence type="ECO:0000313" key="6">
    <source>
        <dbReference type="Proteomes" id="UP000008311"/>
    </source>
</evidence>
<dbReference type="GO" id="GO:0016985">
    <property type="term" value="F:mannan endo-1,4-beta-mannosidase activity"/>
    <property type="evidence" value="ECO:0007669"/>
    <property type="project" value="UniProtKB-EC"/>
</dbReference>
<organism evidence="6">
    <name type="scientific">Ricinus communis</name>
    <name type="common">Castor bean</name>
    <dbReference type="NCBI Taxonomy" id="3988"/>
    <lineage>
        <taxon>Eukaryota</taxon>
        <taxon>Viridiplantae</taxon>
        <taxon>Streptophyta</taxon>
        <taxon>Embryophyta</taxon>
        <taxon>Tracheophyta</taxon>
        <taxon>Spermatophyta</taxon>
        <taxon>Magnoliopsida</taxon>
        <taxon>eudicotyledons</taxon>
        <taxon>Gunneridae</taxon>
        <taxon>Pentapetalae</taxon>
        <taxon>rosids</taxon>
        <taxon>fabids</taxon>
        <taxon>Malpighiales</taxon>
        <taxon>Euphorbiaceae</taxon>
        <taxon>Acalyphoideae</taxon>
        <taxon>Acalypheae</taxon>
        <taxon>Ricinus</taxon>
    </lineage>
</organism>
<dbReference type="InParanoid" id="B9SYW7"/>
<dbReference type="KEGG" id="rcu:8268111"/>
<proteinExistence type="evidence at transcript level"/>
<dbReference type="AlphaFoldDB" id="B9SYW7"/>
<accession>B9SYW7</accession>
<feature type="compositionally biased region" description="Low complexity" evidence="2">
    <location>
        <begin position="1"/>
        <end position="13"/>
    </location>
</feature>
<feature type="region of interest" description="Disordered" evidence="2">
    <location>
        <begin position="1"/>
        <end position="40"/>
    </location>
</feature>
<dbReference type="eggNOG" id="ENOG502RZGG">
    <property type="taxonomic scope" value="Eukaryota"/>
</dbReference>
<sequence>MDSNLNPLPQPNLKPQFSTGSSSATKLPIKRKTPNPNSYPLPFTGTIDPDVIPVSTVKPPPPFKLHRIWSEPDEIRFLQGLLRSTSDLSTFYDKFSSTTSSPPPQQQQQQHHHHPYTKSQLSQKLRRLRKKFRAISSRISRGLDPNLLSPHDRVLFDLSRKLWSPKDNSKMNSNSGSNISIEYAERVNLVGVQVDFSPVLPPFNNNNDLQPLDLDDSNDVDVAAEKASVVAKGVVKVFDECIKERLRCMAVDDKNDFERKWREQKAAEMDVFGRRLRLLLEGSVRL</sequence>
<keyword evidence="5" id="KW-0378">Hydrolase</keyword>
<dbReference type="Pfam" id="PF04504">
    <property type="entry name" value="GeBP-like_DBD"/>
    <property type="match status" value="1"/>
</dbReference>
<gene>
    <name evidence="5" type="primary">GeBP2</name>
    <name evidence="4" type="ORF">RCOM_0012910</name>
</gene>
<dbReference type="PANTHER" id="PTHR31662">
    <property type="entry name" value="BNAANNG10740D PROTEIN-RELATED"/>
    <property type="match status" value="1"/>
</dbReference>
<comment type="similarity">
    <text evidence="1">Belongs to the GeBP family.</text>
</comment>
<evidence type="ECO:0000256" key="1">
    <source>
        <dbReference type="ARBA" id="ARBA00010820"/>
    </source>
</evidence>
<feature type="region of interest" description="Disordered" evidence="2">
    <location>
        <begin position="93"/>
        <end position="123"/>
    </location>
</feature>
<dbReference type="EC" id="3.2.1.78" evidence="5"/>
<dbReference type="GO" id="GO:0006355">
    <property type="term" value="P:regulation of DNA-templated transcription"/>
    <property type="evidence" value="ECO:0007669"/>
    <property type="project" value="InterPro"/>
</dbReference>
<name>B9SYW7_RICCO</name>
<evidence type="ECO:0000313" key="5">
    <source>
        <dbReference type="EMBL" id="WZP32246.1"/>
    </source>
</evidence>
<reference evidence="4" key="1">
    <citation type="submission" date="2008-10" db="EMBL/GenBank/DDBJ databases">
        <authorList>
            <person name="Chan A."/>
            <person name="Puiu D."/>
            <person name="Melake A."/>
            <person name="Orvis J."/>
            <person name="Zhao Q."/>
            <person name="Wortman J."/>
            <person name="Utterback T."/>
            <person name="Rosovitz M.J."/>
            <person name="Inman J.M."/>
            <person name="Amedeo P."/>
            <person name="Schobel S."/>
            <person name="Galinsky K."/>
            <person name="Fraser C."/>
            <person name="Ravel J."/>
            <person name="Rabinowicz P."/>
        </authorList>
    </citation>
    <scope>NUCLEOTIDE SEQUENCE [LARGE SCALE GENOMIC DNA]</scope>
</reference>
<dbReference type="STRING" id="3988.B9SYW7"/>
<reference evidence="6" key="2">
    <citation type="journal article" date="2010" name="Nat. Biotechnol.">
        <title>Draft genome sequence of the oilseed species Ricinus communis.</title>
        <authorList>
            <person name="Chan A.P."/>
            <person name="Crabtree J."/>
            <person name="Zhao Q."/>
            <person name="Lorenzi H."/>
            <person name="Orvis J."/>
            <person name="Puiu D."/>
            <person name="Melake-Berhan A."/>
            <person name="Jones K.M."/>
            <person name="Redman J."/>
            <person name="Chen G."/>
            <person name="Cahoon E.B."/>
            <person name="Gedil M."/>
            <person name="Stanke M."/>
            <person name="Haas B.J."/>
            <person name="Wortman J.R."/>
            <person name="Fraser-Liggett C.M."/>
            <person name="Ravel J."/>
            <person name="Rabinowicz P.D."/>
        </authorList>
    </citation>
    <scope>NUCLEOTIDE SEQUENCE [LARGE SCALE GENOMIC DNA]</scope>
    <source>
        <strain evidence="6">cv. Hale</strain>
    </source>
</reference>
<keyword evidence="6" id="KW-1185">Reference proteome</keyword>
<dbReference type="InterPro" id="IPR053932">
    <property type="entry name" value="GeBP-like_DBD"/>
</dbReference>
<feature type="domain" description="Glabrous enhancer-binding protein-like DBD" evidence="3">
    <location>
        <begin position="66"/>
        <end position="164"/>
    </location>
</feature>
<evidence type="ECO:0000256" key="2">
    <source>
        <dbReference type="SAM" id="MobiDB-lite"/>
    </source>
</evidence>
<dbReference type="OMA" id="MFYLEQE"/>
<feature type="compositionally biased region" description="Polar residues" evidence="2">
    <location>
        <begin position="15"/>
        <end position="25"/>
    </location>
</feature>
<protein>
    <submittedName>
        <fullName evidence="5">GeBP2</fullName>
        <ecNumber evidence="5">3.2.1.78</ecNumber>
    </submittedName>
    <submittedName>
        <fullName evidence="4">Transcription regulator, putative</fullName>
    </submittedName>
</protein>
<keyword evidence="5" id="KW-0326">Glycosidase</keyword>
<evidence type="ECO:0000259" key="3">
    <source>
        <dbReference type="Pfam" id="PF04504"/>
    </source>
</evidence>
<reference evidence="5" key="3">
    <citation type="submission" date="2023-07" db="EMBL/GenBank/DDBJ databases">
        <authorList>
            <person name="Zhu G."/>
            <person name="Xiang D."/>
            <person name="Li Y."/>
        </authorList>
    </citation>
    <scope>NUCLEOTIDE SEQUENCE</scope>
</reference>
<dbReference type="InterPro" id="IPR007592">
    <property type="entry name" value="GEBP"/>
</dbReference>